<name>A0ABD2X7D1_9HYME</name>
<feature type="region of interest" description="Disordered" evidence="8">
    <location>
        <begin position="34"/>
        <end position="80"/>
    </location>
</feature>
<comment type="catalytic activity">
    <reaction evidence="5">
        <text>ssDNA + n NTP = ssDNA/pppN(pN)n-1 hybrid + (n-1) diphosphate.</text>
        <dbReference type="EC" id="2.7.7.102"/>
    </reaction>
</comment>
<keyword evidence="3" id="KW-0239">DNA-directed DNA polymerase</keyword>
<sequence length="637" mass="73158">MQTWTSKLPSQRVHFLKPKLLPANEPTWRFCEPTQGDAVDEIAPPPENLLPSDSAEASSSSRCASSSRANEPDNLANDRNRMRKDVLAAPPMPPAPLYNYFLSLMDPSAVVSTTSDSPSSTKSKGNNEQRNEIFAAFGWGEKKLEDVKSVSLVLDSSDDVNYSAHILIRAFDKNYKSETMFMSEGSINPVKDLCKSITYVMNLYVKDNTNFYGDFKSFNNSYLRKTLGYSSETKRTIEMDTAIKHSITWTGSDNESKLDLNVYHYNQQFRLFGHSKFGQNRPLVIMRCNVPSKLKGGTEVTLKHCFVTIPIIKNVVLIDKLNLSTKHDIIQSIQSNEPISAPILCVEFLKGFEADFFTPPDSVEDNLLGNSPDTEIIRGKIIDHMQLIGYPSKILMNDTDGNNEKIYFRTNCKFCCFEQRLHKSNNVYYTYEISTGVLYQQCYDVKCNSSIKCSFETECTFWSQVQQKQRQHVERYQIHRKRIQFAIEIIRRSINLKVNTDRSATKKRIIQKMEADLINYLQDVFSEWITHNSNLLDYNVEDISLKEAVIIAVKFLSHIDCLHSRYLGRIVIYLPAIPYFGNYCSLKIYQMIQSFKNEKNKNVKRFGNDLGNIVSQLDTINVIKPKIHYFCCKTRKQ</sequence>
<evidence type="ECO:0000256" key="7">
    <source>
        <dbReference type="ARBA" id="ARBA00047303"/>
    </source>
</evidence>
<protein>
    <recommendedName>
        <fullName evidence="4">DNA-directed primase/polymerase protein</fullName>
        <ecNumber evidence="6">2.7.7.102</ecNumber>
        <ecNumber evidence="2">2.7.7.7</ecNumber>
    </recommendedName>
</protein>
<dbReference type="Proteomes" id="UP001627154">
    <property type="component" value="Unassembled WGS sequence"/>
</dbReference>
<evidence type="ECO:0000256" key="8">
    <source>
        <dbReference type="SAM" id="MobiDB-lite"/>
    </source>
</evidence>
<reference evidence="9 10" key="1">
    <citation type="journal article" date="2024" name="bioRxiv">
        <title>A reference genome for Trichogramma kaykai: A tiny desert-dwelling parasitoid wasp with competing sex-ratio distorters.</title>
        <authorList>
            <person name="Culotta J."/>
            <person name="Lindsey A.R."/>
        </authorList>
    </citation>
    <scope>NUCLEOTIDE SEQUENCE [LARGE SCALE GENOMIC DNA]</scope>
    <source>
        <strain evidence="9 10">KSX58</strain>
    </source>
</reference>
<dbReference type="GO" id="GO:0003887">
    <property type="term" value="F:DNA-directed DNA polymerase activity"/>
    <property type="evidence" value="ECO:0007669"/>
    <property type="project" value="UniProtKB-KW"/>
</dbReference>
<evidence type="ECO:0000256" key="3">
    <source>
        <dbReference type="ARBA" id="ARBA00022932"/>
    </source>
</evidence>
<dbReference type="PANTHER" id="PTHR31399:SF0">
    <property type="entry name" value="DNA-DIRECTED PRIMASE_POLYMERASE PROTEIN"/>
    <property type="match status" value="1"/>
</dbReference>
<evidence type="ECO:0000313" key="10">
    <source>
        <dbReference type="Proteomes" id="UP001627154"/>
    </source>
</evidence>
<dbReference type="AlphaFoldDB" id="A0ABD2X7D1"/>
<dbReference type="EC" id="2.7.7.102" evidence="6"/>
<accession>A0ABD2X7D1</accession>
<evidence type="ECO:0000256" key="6">
    <source>
        <dbReference type="ARBA" id="ARBA00044768"/>
    </source>
</evidence>
<proteinExistence type="inferred from homology"/>
<gene>
    <name evidence="9" type="ORF">TKK_005589</name>
</gene>
<evidence type="ECO:0000256" key="4">
    <source>
        <dbReference type="ARBA" id="ARBA00026139"/>
    </source>
</evidence>
<evidence type="ECO:0000256" key="5">
    <source>
        <dbReference type="ARBA" id="ARBA00044677"/>
    </source>
</evidence>
<evidence type="ECO:0000256" key="1">
    <source>
        <dbReference type="ARBA" id="ARBA00009762"/>
    </source>
</evidence>
<keyword evidence="10" id="KW-1185">Reference proteome</keyword>
<keyword evidence="3" id="KW-0548">Nucleotidyltransferase</keyword>
<organism evidence="9 10">
    <name type="scientific">Trichogramma kaykai</name>
    <dbReference type="NCBI Taxonomy" id="54128"/>
    <lineage>
        <taxon>Eukaryota</taxon>
        <taxon>Metazoa</taxon>
        <taxon>Ecdysozoa</taxon>
        <taxon>Arthropoda</taxon>
        <taxon>Hexapoda</taxon>
        <taxon>Insecta</taxon>
        <taxon>Pterygota</taxon>
        <taxon>Neoptera</taxon>
        <taxon>Endopterygota</taxon>
        <taxon>Hymenoptera</taxon>
        <taxon>Apocrita</taxon>
        <taxon>Proctotrupomorpha</taxon>
        <taxon>Chalcidoidea</taxon>
        <taxon>Trichogrammatidae</taxon>
        <taxon>Trichogramma</taxon>
    </lineage>
</organism>
<comment type="catalytic activity">
    <reaction evidence="7">
        <text>DNA(n) + a 2'-deoxyribonucleoside 5'-triphosphate = DNA(n+1) + diphosphate</text>
        <dbReference type="Rhea" id="RHEA:22508"/>
        <dbReference type="Rhea" id="RHEA-COMP:17339"/>
        <dbReference type="Rhea" id="RHEA-COMP:17340"/>
        <dbReference type="ChEBI" id="CHEBI:33019"/>
        <dbReference type="ChEBI" id="CHEBI:61560"/>
        <dbReference type="ChEBI" id="CHEBI:173112"/>
        <dbReference type="EC" id="2.7.7.7"/>
    </reaction>
    <physiologicalReaction direction="left-to-right" evidence="7">
        <dbReference type="Rhea" id="RHEA:22509"/>
    </physiologicalReaction>
</comment>
<dbReference type="InterPro" id="IPR044917">
    <property type="entry name" value="PRIMPOL"/>
</dbReference>
<keyword evidence="3" id="KW-0808">Transferase</keyword>
<evidence type="ECO:0000256" key="2">
    <source>
        <dbReference type="ARBA" id="ARBA00012417"/>
    </source>
</evidence>
<dbReference type="EC" id="2.7.7.7" evidence="2"/>
<comment type="similarity">
    <text evidence="1">Belongs to the eukaryotic-type primase small subunit family.</text>
</comment>
<evidence type="ECO:0000313" key="9">
    <source>
        <dbReference type="EMBL" id="KAL3401288.1"/>
    </source>
</evidence>
<feature type="compositionally biased region" description="Low complexity" evidence="8">
    <location>
        <begin position="52"/>
        <end position="69"/>
    </location>
</feature>
<dbReference type="PANTHER" id="PTHR31399">
    <property type="entry name" value="DNA-DIRECTED PRIMASE / POLYMERASE PROTEIN"/>
    <property type="match status" value="1"/>
</dbReference>
<dbReference type="EMBL" id="JBJJXI010000048">
    <property type="protein sequence ID" value="KAL3401288.1"/>
    <property type="molecule type" value="Genomic_DNA"/>
</dbReference>
<comment type="caution">
    <text evidence="9">The sequence shown here is derived from an EMBL/GenBank/DDBJ whole genome shotgun (WGS) entry which is preliminary data.</text>
</comment>
<dbReference type="Pfam" id="PF03121">
    <property type="entry name" value="Herpes_UL52"/>
    <property type="match status" value="1"/>
</dbReference>